<organism evidence="7 8">
    <name type="scientific">Lachancea dasiensis</name>
    <dbReference type="NCBI Taxonomy" id="1072105"/>
    <lineage>
        <taxon>Eukaryota</taxon>
        <taxon>Fungi</taxon>
        <taxon>Dikarya</taxon>
        <taxon>Ascomycota</taxon>
        <taxon>Saccharomycotina</taxon>
        <taxon>Saccharomycetes</taxon>
        <taxon>Saccharomycetales</taxon>
        <taxon>Saccharomycetaceae</taxon>
        <taxon>Lachancea</taxon>
    </lineage>
</organism>
<feature type="domain" description="Ribosomal RNA-processing protein 14/surfeit locus protein 6 C-terminal" evidence="5">
    <location>
        <begin position="228"/>
        <end position="427"/>
    </location>
</feature>
<feature type="compositionally biased region" description="Basic and acidic residues" evidence="4">
    <location>
        <begin position="245"/>
        <end position="254"/>
    </location>
</feature>
<evidence type="ECO:0000259" key="6">
    <source>
        <dbReference type="Pfam" id="PF15459"/>
    </source>
</evidence>
<sequence>MSNSLEERLRINSSAFDGLLSLIPAKYYYDDKTQEQWKQKKKSKIQSKQDKRSKLDPELQNEDSASALEVMAEREKNGKPTVLPGTRMAQKTEEDEEDVEDEEDEDDEEEPEAEKEEEQNDVNQHRKEESMENPLTSTAPRANGKRPEEPGSDDENSIDVIFDDEGNKVEQDSTSVQKPEVTPQKNTSSDRQQNLEKLRTKLQEKIQLLKEKRKAPGTQVSGAPSSRDAILAQRKHKQELKRKRSEVESAKQEESSDNESNSDSEPEDEADFLPKKKRSTGQKDEDLAKDLMFQNIQFDDGDRVTSDLQRLRKLHNNKGPAKNDIKAHLHASELKRAKLEAKDELEQIQHKEKEKWQRAMLQAEGERLRDDEKLLRKALKRKEAKKRKSAVEWRDRKEAVTTAIADKQKRREENLQIRKDNKGKKRSHQEKMKRGIKGIRPQKRAGFEGRLKSQKRR</sequence>
<feature type="compositionally biased region" description="Basic and acidic residues" evidence="4">
    <location>
        <begin position="47"/>
        <end position="57"/>
    </location>
</feature>
<protein>
    <submittedName>
        <fullName evidence="7">LADA_0H19702g1_1</fullName>
    </submittedName>
</protein>
<name>A0A1G4K6G9_9SACH</name>
<comment type="subcellular location">
    <subcellularLocation>
        <location evidence="1">Nucleus</location>
    </subcellularLocation>
</comment>
<feature type="compositionally biased region" description="Basic residues" evidence="4">
    <location>
        <begin position="233"/>
        <end position="244"/>
    </location>
</feature>
<feature type="compositionally biased region" description="Acidic residues" evidence="4">
    <location>
        <begin position="255"/>
        <end position="271"/>
    </location>
</feature>
<evidence type="ECO:0000256" key="2">
    <source>
        <dbReference type="ARBA" id="ARBA00005904"/>
    </source>
</evidence>
<accession>A0A1G4K6G9</accession>
<dbReference type="EMBL" id="LT598461">
    <property type="protein sequence ID" value="SCU99428.1"/>
    <property type="molecule type" value="Genomic_DNA"/>
</dbReference>
<dbReference type="AlphaFoldDB" id="A0A1G4K6G9"/>
<reference evidence="7 8" key="1">
    <citation type="submission" date="2016-03" db="EMBL/GenBank/DDBJ databases">
        <authorList>
            <person name="Devillers H."/>
        </authorList>
    </citation>
    <scope>NUCLEOTIDE SEQUENCE [LARGE SCALE GENOMIC DNA]</scope>
    <source>
        <strain evidence="7">CBS 10888</strain>
    </source>
</reference>
<proteinExistence type="inferred from homology"/>
<evidence type="ECO:0000313" key="8">
    <source>
        <dbReference type="Proteomes" id="UP000190274"/>
    </source>
</evidence>
<feature type="compositionally biased region" description="Basic and acidic residues" evidence="4">
    <location>
        <begin position="193"/>
        <end position="210"/>
    </location>
</feature>
<feature type="compositionally biased region" description="Polar residues" evidence="4">
    <location>
        <begin position="172"/>
        <end position="192"/>
    </location>
</feature>
<dbReference type="Proteomes" id="UP000190274">
    <property type="component" value="Chromosome H"/>
</dbReference>
<feature type="region of interest" description="Disordered" evidence="4">
    <location>
        <begin position="380"/>
        <end position="457"/>
    </location>
</feature>
<feature type="compositionally biased region" description="Basic and acidic residues" evidence="4">
    <location>
        <begin position="389"/>
        <end position="399"/>
    </location>
</feature>
<comment type="similarity">
    <text evidence="2">Belongs to the SURF6 family.</text>
</comment>
<feature type="region of interest" description="Disordered" evidence="4">
    <location>
        <begin position="33"/>
        <end position="288"/>
    </location>
</feature>
<keyword evidence="3" id="KW-0539">Nucleus</keyword>
<evidence type="ECO:0000259" key="5">
    <source>
        <dbReference type="Pfam" id="PF04935"/>
    </source>
</evidence>
<dbReference type="GO" id="GO:0042274">
    <property type="term" value="P:ribosomal small subunit biogenesis"/>
    <property type="evidence" value="ECO:0007669"/>
    <property type="project" value="EnsemblFungi"/>
</dbReference>
<dbReference type="PANTHER" id="PTHR14369:SF0">
    <property type="entry name" value="SURFEIT LOCUS PROTEIN 6"/>
    <property type="match status" value="1"/>
</dbReference>
<dbReference type="OrthoDB" id="444809at2759"/>
<dbReference type="GO" id="GO:0005730">
    <property type="term" value="C:nucleolus"/>
    <property type="evidence" value="ECO:0007669"/>
    <property type="project" value="EnsemblFungi"/>
</dbReference>
<dbReference type="GO" id="GO:0042273">
    <property type="term" value="P:ribosomal large subunit biogenesis"/>
    <property type="evidence" value="ECO:0007669"/>
    <property type="project" value="EnsemblFungi"/>
</dbReference>
<dbReference type="InterPro" id="IPR029188">
    <property type="entry name" value="Rrp14_N"/>
</dbReference>
<feature type="compositionally biased region" description="Basic residues" evidence="4">
    <location>
        <begin position="434"/>
        <end position="443"/>
    </location>
</feature>
<keyword evidence="8" id="KW-1185">Reference proteome</keyword>
<dbReference type="STRING" id="1266660.A0A1G4K6G9"/>
<evidence type="ECO:0000256" key="3">
    <source>
        <dbReference type="ARBA" id="ARBA00023242"/>
    </source>
</evidence>
<dbReference type="GO" id="GO:0003677">
    <property type="term" value="F:DNA binding"/>
    <property type="evidence" value="ECO:0007669"/>
    <property type="project" value="TreeGrafter"/>
</dbReference>
<dbReference type="Pfam" id="PF15459">
    <property type="entry name" value="RRP14"/>
    <property type="match status" value="1"/>
</dbReference>
<dbReference type="Pfam" id="PF04935">
    <property type="entry name" value="SURF6"/>
    <property type="match status" value="1"/>
</dbReference>
<feature type="compositionally biased region" description="Basic and acidic residues" evidence="4">
    <location>
        <begin position="406"/>
        <end position="420"/>
    </location>
</feature>
<feature type="compositionally biased region" description="Acidic residues" evidence="4">
    <location>
        <begin position="93"/>
        <end position="120"/>
    </location>
</feature>
<dbReference type="InterPro" id="IPR007019">
    <property type="entry name" value="SURF6"/>
</dbReference>
<gene>
    <name evidence="7" type="ORF">LADA_0H19702G</name>
</gene>
<evidence type="ECO:0000313" key="7">
    <source>
        <dbReference type="EMBL" id="SCU99428.1"/>
    </source>
</evidence>
<evidence type="ECO:0000256" key="4">
    <source>
        <dbReference type="SAM" id="MobiDB-lite"/>
    </source>
</evidence>
<dbReference type="PANTHER" id="PTHR14369">
    <property type="entry name" value="SURFEIT LOCUS PROTEIN 6"/>
    <property type="match status" value="1"/>
</dbReference>
<dbReference type="GO" id="GO:0003723">
    <property type="term" value="F:RNA binding"/>
    <property type="evidence" value="ECO:0007669"/>
    <property type="project" value="TreeGrafter"/>
</dbReference>
<feature type="domain" description="Ribosomal RNA-processing protein 14 N-terminal" evidence="6">
    <location>
        <begin position="8"/>
        <end position="58"/>
    </location>
</feature>
<dbReference type="InterPro" id="IPR029190">
    <property type="entry name" value="Rrp14/SURF6_C"/>
</dbReference>
<feature type="compositionally biased region" description="Acidic residues" evidence="4">
    <location>
        <begin position="150"/>
        <end position="164"/>
    </location>
</feature>
<evidence type="ECO:0000256" key="1">
    <source>
        <dbReference type="ARBA" id="ARBA00004123"/>
    </source>
</evidence>